<dbReference type="EMBL" id="AP022614">
    <property type="protein sequence ID" value="BBZ43757.1"/>
    <property type="molecule type" value="Genomic_DNA"/>
</dbReference>
<evidence type="ECO:0008006" key="5">
    <source>
        <dbReference type="Google" id="ProtNLM"/>
    </source>
</evidence>
<dbReference type="InterPro" id="IPR000160">
    <property type="entry name" value="GGDEF_dom"/>
</dbReference>
<dbReference type="NCBIfam" id="TIGR00254">
    <property type="entry name" value="GGDEF"/>
    <property type="match status" value="1"/>
</dbReference>
<name>A0A7I7YRA1_9MYCO</name>
<dbReference type="SUPFAM" id="SSF55073">
    <property type="entry name" value="Nucleotide cyclase"/>
    <property type="match status" value="1"/>
</dbReference>
<gene>
    <name evidence="3" type="ORF">MPRM_10380</name>
</gene>
<feature type="domain" description="GGDEF" evidence="2">
    <location>
        <begin position="268"/>
        <end position="401"/>
    </location>
</feature>
<dbReference type="PANTHER" id="PTHR44757">
    <property type="entry name" value="DIGUANYLATE CYCLASE DGCP"/>
    <property type="match status" value="1"/>
</dbReference>
<dbReference type="PROSITE" id="PS50887">
    <property type="entry name" value="GGDEF"/>
    <property type="match status" value="1"/>
</dbReference>
<protein>
    <recommendedName>
        <fullName evidence="5">Diguanylate cyclase</fullName>
    </recommendedName>
</protein>
<evidence type="ECO:0000313" key="3">
    <source>
        <dbReference type="EMBL" id="BBZ43757.1"/>
    </source>
</evidence>
<reference evidence="3 4" key="1">
    <citation type="journal article" date="2019" name="Emerg. Microbes Infect.">
        <title>Comprehensive subspecies identification of 175 nontuberculous mycobacteria species based on 7547 genomic profiles.</title>
        <authorList>
            <person name="Matsumoto Y."/>
            <person name="Kinjo T."/>
            <person name="Motooka D."/>
            <person name="Nabeya D."/>
            <person name="Jung N."/>
            <person name="Uechi K."/>
            <person name="Horii T."/>
            <person name="Iida T."/>
            <person name="Fujita J."/>
            <person name="Nakamura S."/>
        </authorList>
    </citation>
    <scope>NUCLEOTIDE SEQUENCE [LARGE SCALE GENOMIC DNA]</scope>
    <source>
        <strain evidence="3 4">JCM 14742</strain>
    </source>
</reference>
<evidence type="ECO:0000259" key="1">
    <source>
        <dbReference type="PROSITE" id="PS50112"/>
    </source>
</evidence>
<accession>A0A7I7YRA1</accession>
<dbReference type="SMART" id="SM00267">
    <property type="entry name" value="GGDEF"/>
    <property type="match status" value="1"/>
</dbReference>
<dbReference type="Proteomes" id="UP000467105">
    <property type="component" value="Chromosome"/>
</dbReference>
<dbReference type="Pfam" id="PF00990">
    <property type="entry name" value="GGDEF"/>
    <property type="match status" value="1"/>
</dbReference>
<dbReference type="InterPro" id="IPR029787">
    <property type="entry name" value="Nucleotide_cyclase"/>
</dbReference>
<proteinExistence type="predicted"/>
<dbReference type="InterPro" id="IPR000014">
    <property type="entry name" value="PAS"/>
</dbReference>
<feature type="domain" description="PAS" evidence="1">
    <location>
        <begin position="6"/>
        <end position="43"/>
    </location>
</feature>
<sequence>MPSVGMSRLSDALIAVDIEGNVTAWSHGARILYGQVAEHVLGRPLSAAVGAPVDLAAIVASGAGSGETHFSADGAPLPVRISAMRIDGGYAVVSVADGTDEQAQQRFRALLNSLEVGIIVVGADDGIEFSNRAAGQIMGISPAQLIDIRRGEHAIDLPLYDKNDNVIGHGAHPLTQIRNSGKDFGGDVVGFDTVGEKRVWVRGYSHLLNPDNPRHSAVLFSFVDVTDYFDAERRLQREAIYDSLTGLHNRGYALRRAAESLTESSQPDLAAVLFIDLDNLKLINDSYGHLIGDEALQTLARRLQDAARPTDVVARVGGDEFLALLLAPINSEWIDVLANRFHTALEQPVDIGAATIKFSASIGITTREPDDPRTLPELLRDADAAMYRAKASGPGNTVYHR</sequence>
<dbReference type="InterPro" id="IPR035965">
    <property type="entry name" value="PAS-like_dom_sf"/>
</dbReference>
<feature type="domain" description="PAS" evidence="1">
    <location>
        <begin position="103"/>
        <end position="147"/>
    </location>
</feature>
<dbReference type="SUPFAM" id="SSF55785">
    <property type="entry name" value="PYP-like sensor domain (PAS domain)"/>
    <property type="match status" value="2"/>
</dbReference>
<dbReference type="CDD" id="cd01949">
    <property type="entry name" value="GGDEF"/>
    <property type="match status" value="1"/>
</dbReference>
<evidence type="ECO:0000259" key="2">
    <source>
        <dbReference type="PROSITE" id="PS50887"/>
    </source>
</evidence>
<dbReference type="AlphaFoldDB" id="A0A7I7YRA1"/>
<dbReference type="Pfam" id="PF13188">
    <property type="entry name" value="PAS_8"/>
    <property type="match status" value="1"/>
</dbReference>
<organism evidence="3 4">
    <name type="scientific">Mycobacterium parmense</name>
    <dbReference type="NCBI Taxonomy" id="185642"/>
    <lineage>
        <taxon>Bacteria</taxon>
        <taxon>Bacillati</taxon>
        <taxon>Actinomycetota</taxon>
        <taxon>Actinomycetes</taxon>
        <taxon>Mycobacteriales</taxon>
        <taxon>Mycobacteriaceae</taxon>
        <taxon>Mycobacterium</taxon>
        <taxon>Mycobacterium simiae complex</taxon>
    </lineage>
</organism>
<dbReference type="InterPro" id="IPR052155">
    <property type="entry name" value="Biofilm_reg_signaling"/>
</dbReference>
<dbReference type="PANTHER" id="PTHR44757:SF2">
    <property type="entry name" value="BIOFILM ARCHITECTURE MAINTENANCE PROTEIN MBAA"/>
    <property type="match status" value="1"/>
</dbReference>
<dbReference type="Gene3D" id="3.30.70.270">
    <property type="match status" value="1"/>
</dbReference>
<evidence type="ECO:0000313" key="4">
    <source>
        <dbReference type="Proteomes" id="UP000467105"/>
    </source>
</evidence>
<dbReference type="Gene3D" id="3.30.450.20">
    <property type="entry name" value="PAS domain"/>
    <property type="match status" value="2"/>
</dbReference>
<dbReference type="SMART" id="SM00091">
    <property type="entry name" value="PAS"/>
    <property type="match status" value="2"/>
</dbReference>
<dbReference type="PROSITE" id="PS50112">
    <property type="entry name" value="PAS"/>
    <property type="match status" value="2"/>
</dbReference>
<dbReference type="InterPro" id="IPR043128">
    <property type="entry name" value="Rev_trsase/Diguanyl_cyclase"/>
</dbReference>
<keyword evidence="4" id="KW-1185">Reference proteome</keyword>